<feature type="compositionally biased region" description="Low complexity" evidence="1">
    <location>
        <begin position="336"/>
        <end position="362"/>
    </location>
</feature>
<sequence>MLLLPLLLAAKALAQGTTHTITILDDEPDQRTLNTVTSTGPGDVFTTFTLKPSGVDENSQTRWVEHTGRTAKTTVTSELSIPPGTSTSTKPSGTATQSLSWVAGPHLEVVTFVDPDGKSRTVTRADLQSTHVTLSPSTKSDGTTVLVPQSSTAPDDTEIFTVTRVHTSGEDGVVGVSTASKFHTSAADGAGILTVTKFHTSQQQKAAVESAAGGAKSKSKSKSKPKPKHKPKGNFFAYLQALRVQRQRSFIFLLLAIATATLVLLVLFFCCCAWMFRKRQKKTRDRNGKEVAEVTDAAGNVVTTTAGSGGGAGGAGSGSNVVTSSGGGSGAGGSGTATQVVPVTDSSGTATTATGTEASRAGTMRRAAEEGRAPQRVRFGEQPNETVTTTTTQVDGSTEMRTGSEIFDVGSMRGRKRNRGDEPL</sequence>
<evidence type="ECO:0000313" key="3">
    <source>
        <dbReference type="EMBL" id="KAL1586914.1"/>
    </source>
</evidence>
<keyword evidence="2" id="KW-0472">Membrane</keyword>
<comment type="caution">
    <text evidence="3">The sequence shown here is derived from an EMBL/GenBank/DDBJ whole genome shotgun (WGS) entry which is preliminary data.</text>
</comment>
<keyword evidence="4" id="KW-1185">Reference proteome</keyword>
<feature type="compositionally biased region" description="Basic residues" evidence="1">
    <location>
        <begin position="217"/>
        <end position="232"/>
    </location>
</feature>
<dbReference type="Proteomes" id="UP000803884">
    <property type="component" value="Unassembled WGS sequence"/>
</dbReference>
<gene>
    <name evidence="3" type="ORF">WHR41_04217</name>
</gene>
<organism evidence="3 4">
    <name type="scientific">Cladosporium halotolerans</name>
    <dbReference type="NCBI Taxonomy" id="1052096"/>
    <lineage>
        <taxon>Eukaryota</taxon>
        <taxon>Fungi</taxon>
        <taxon>Dikarya</taxon>
        <taxon>Ascomycota</taxon>
        <taxon>Pezizomycotina</taxon>
        <taxon>Dothideomycetes</taxon>
        <taxon>Dothideomycetidae</taxon>
        <taxon>Cladosporiales</taxon>
        <taxon>Cladosporiaceae</taxon>
        <taxon>Cladosporium</taxon>
    </lineage>
</organism>
<feature type="compositionally biased region" description="Gly residues" evidence="1">
    <location>
        <begin position="307"/>
        <end position="317"/>
    </location>
</feature>
<dbReference type="AlphaFoldDB" id="A0AB34KPC1"/>
<dbReference type="GeneID" id="96005661"/>
<keyword evidence="2" id="KW-1133">Transmembrane helix</keyword>
<reference evidence="3 4" key="1">
    <citation type="journal article" date="2020" name="Microbiol. Resour. Announc.">
        <title>Draft Genome Sequence of a Cladosporium Species Isolated from the Mesophotic Ascidian Didemnum maculosum.</title>
        <authorList>
            <person name="Gioti A."/>
            <person name="Siaperas R."/>
            <person name="Nikolaivits E."/>
            <person name="Le Goff G."/>
            <person name="Ouazzani J."/>
            <person name="Kotoulas G."/>
            <person name="Topakas E."/>
        </authorList>
    </citation>
    <scope>NUCLEOTIDE SEQUENCE [LARGE SCALE GENOMIC DNA]</scope>
    <source>
        <strain evidence="3 4">TM138-S3</strain>
    </source>
</reference>
<feature type="transmembrane region" description="Helical" evidence="2">
    <location>
        <begin position="250"/>
        <end position="276"/>
    </location>
</feature>
<feature type="region of interest" description="Disordered" evidence="1">
    <location>
        <begin position="305"/>
        <end position="424"/>
    </location>
</feature>
<protein>
    <submittedName>
        <fullName evidence="3">Uncharacterized protein</fullName>
    </submittedName>
</protein>
<dbReference type="EMBL" id="JAAQHG020000012">
    <property type="protein sequence ID" value="KAL1586914.1"/>
    <property type="molecule type" value="Genomic_DNA"/>
</dbReference>
<evidence type="ECO:0000256" key="2">
    <source>
        <dbReference type="SAM" id="Phobius"/>
    </source>
</evidence>
<feature type="compositionally biased region" description="Gly residues" evidence="1">
    <location>
        <begin position="325"/>
        <end position="335"/>
    </location>
</feature>
<evidence type="ECO:0000256" key="1">
    <source>
        <dbReference type="SAM" id="MobiDB-lite"/>
    </source>
</evidence>
<feature type="region of interest" description="Disordered" evidence="1">
    <location>
        <begin position="206"/>
        <end position="232"/>
    </location>
</feature>
<keyword evidence="2" id="KW-0812">Transmembrane</keyword>
<accession>A0AB34KPC1</accession>
<dbReference type="RefSeq" id="XP_069230019.1">
    <property type="nucleotide sequence ID" value="XM_069372823.1"/>
</dbReference>
<name>A0AB34KPC1_9PEZI</name>
<evidence type="ECO:0000313" key="4">
    <source>
        <dbReference type="Proteomes" id="UP000803884"/>
    </source>
</evidence>
<proteinExistence type="predicted"/>
<feature type="region of interest" description="Disordered" evidence="1">
    <location>
        <begin position="133"/>
        <end position="152"/>
    </location>
</feature>